<feature type="domain" description="TonB-dependent receptor-like beta-barrel" evidence="11">
    <location>
        <begin position="375"/>
        <end position="880"/>
    </location>
</feature>
<keyword evidence="4 8" id="KW-0812">Transmembrane</keyword>
<proteinExistence type="inferred from homology"/>
<evidence type="ECO:0000259" key="11">
    <source>
        <dbReference type="Pfam" id="PF00593"/>
    </source>
</evidence>
<evidence type="ECO:0000256" key="7">
    <source>
        <dbReference type="ARBA" id="ARBA00023237"/>
    </source>
</evidence>
<evidence type="ECO:0000256" key="6">
    <source>
        <dbReference type="ARBA" id="ARBA00023136"/>
    </source>
</evidence>
<organism evidence="13 14">
    <name type="scientific">Sphingomonas oleivorans</name>
    <dbReference type="NCBI Taxonomy" id="1735121"/>
    <lineage>
        <taxon>Bacteria</taxon>
        <taxon>Pseudomonadati</taxon>
        <taxon>Pseudomonadota</taxon>
        <taxon>Alphaproteobacteria</taxon>
        <taxon>Sphingomonadales</taxon>
        <taxon>Sphingomonadaceae</taxon>
        <taxon>Sphingomonas</taxon>
    </lineage>
</organism>
<dbReference type="InterPro" id="IPR036942">
    <property type="entry name" value="Beta-barrel_TonB_sf"/>
</dbReference>
<keyword evidence="10" id="KW-0732">Signal</keyword>
<dbReference type="RefSeq" id="WP_107969460.1">
    <property type="nucleotide sequence ID" value="NZ_NWBU01000016.1"/>
</dbReference>
<evidence type="ECO:0000313" key="13">
    <source>
        <dbReference type="EMBL" id="PTQ08226.1"/>
    </source>
</evidence>
<feature type="chain" id="PRO_5015654295" evidence="10">
    <location>
        <begin position="29"/>
        <end position="916"/>
    </location>
</feature>
<comment type="caution">
    <text evidence="13">The sequence shown here is derived from an EMBL/GenBank/DDBJ whole genome shotgun (WGS) entry which is preliminary data.</text>
</comment>
<dbReference type="Gene3D" id="2.170.130.10">
    <property type="entry name" value="TonB-dependent receptor, plug domain"/>
    <property type="match status" value="1"/>
</dbReference>
<evidence type="ECO:0000256" key="2">
    <source>
        <dbReference type="ARBA" id="ARBA00022448"/>
    </source>
</evidence>
<evidence type="ECO:0000256" key="1">
    <source>
        <dbReference type="ARBA" id="ARBA00004571"/>
    </source>
</evidence>
<dbReference type="AlphaFoldDB" id="A0A2T5FUN9"/>
<dbReference type="InterPro" id="IPR000531">
    <property type="entry name" value="Beta-barrel_TonB"/>
</dbReference>
<dbReference type="InterPro" id="IPR039426">
    <property type="entry name" value="TonB-dep_rcpt-like"/>
</dbReference>
<comment type="subcellular location">
    <subcellularLocation>
        <location evidence="1 8">Cell outer membrane</location>
        <topology evidence="1 8">Multi-pass membrane protein</topology>
    </subcellularLocation>
</comment>
<dbReference type="Gene3D" id="2.40.170.20">
    <property type="entry name" value="TonB-dependent receptor, beta-barrel domain"/>
    <property type="match status" value="1"/>
</dbReference>
<feature type="signal peptide" evidence="10">
    <location>
        <begin position="1"/>
        <end position="28"/>
    </location>
</feature>
<reference evidence="13 14" key="1">
    <citation type="submission" date="2017-09" db="EMBL/GenBank/DDBJ databases">
        <title>Sphingomonas panjinensis sp.nov., isolated from oil-contaminated soil.</title>
        <authorList>
            <person name="Wang L."/>
            <person name="Chen L."/>
        </authorList>
    </citation>
    <scope>NUCLEOTIDE SEQUENCE [LARGE SCALE GENOMIC DNA]</scope>
    <source>
        <strain evidence="13 14">FW-11</strain>
    </source>
</reference>
<evidence type="ECO:0000256" key="3">
    <source>
        <dbReference type="ARBA" id="ARBA00022452"/>
    </source>
</evidence>
<keyword evidence="14" id="KW-1185">Reference proteome</keyword>
<evidence type="ECO:0000259" key="12">
    <source>
        <dbReference type="Pfam" id="PF07715"/>
    </source>
</evidence>
<comment type="similarity">
    <text evidence="8 9">Belongs to the TonB-dependent receptor family.</text>
</comment>
<dbReference type="SUPFAM" id="SSF56935">
    <property type="entry name" value="Porins"/>
    <property type="match status" value="1"/>
</dbReference>
<feature type="domain" description="TonB-dependent receptor plug" evidence="12">
    <location>
        <begin position="64"/>
        <end position="173"/>
    </location>
</feature>
<dbReference type="OrthoDB" id="7051241at2"/>
<dbReference type="InterPro" id="IPR012910">
    <property type="entry name" value="Plug_dom"/>
</dbReference>
<evidence type="ECO:0000256" key="10">
    <source>
        <dbReference type="SAM" id="SignalP"/>
    </source>
</evidence>
<gene>
    <name evidence="13" type="ORF">CLG96_16140</name>
</gene>
<dbReference type="PROSITE" id="PS52016">
    <property type="entry name" value="TONB_DEPENDENT_REC_3"/>
    <property type="match status" value="1"/>
</dbReference>
<evidence type="ECO:0000256" key="4">
    <source>
        <dbReference type="ARBA" id="ARBA00022692"/>
    </source>
</evidence>
<dbReference type="GO" id="GO:0009279">
    <property type="term" value="C:cell outer membrane"/>
    <property type="evidence" value="ECO:0007669"/>
    <property type="project" value="UniProtKB-SubCell"/>
</dbReference>
<evidence type="ECO:0000313" key="14">
    <source>
        <dbReference type="Proteomes" id="UP000244162"/>
    </source>
</evidence>
<sequence length="916" mass="98746">MKIRQFCQLTAGSALALIFAAMPQMAVAQGIADAGSASPQPDEAVGNEGIVVTGSRIPRTGLTSTSPVATTTRDQIKLDRAQTIEDFSVKLPQLAGGNNNSFAGSDAFGAQTLDLRNLGQNRTLVLINGTRATPFSFRNAVDVNAIPASLIKQVDILTGGAAAVYGADAVAGVVNFILNDEYDGLEMSGSYKAANGGGSSFGGSLTVGGRIGDRGHVVGYLDYTQRNILRAGERDFALLRGAQVPPAGGNFTDVSSGRTFSFDEGGNFTLTPQTSNFTAQYPLIQPLKRYNASLFFKYDLLDQVELYGRGMFSNVRTTGSSRSGSQPVFVNEVVGINENNPFLTAQIRDRLTFVNGVAQVRVNRSLAELGIITADTERDSYQGQVGLRGEITPAIRWDTYGQYGRVSEKTTIHGDGIRNDASGKSRFAALVNSVDIFGPGATGLDALETQIQSNNRIREQIVGAATISGDTSDVFALPAGPVGFALGYEYRKENGRITNDAALTLGLSYRQGTETPLDASFDTNEFYGELLVPVIHDTFLVKKLTLEAAYRTSDYSNAGSYDTYKFGANWIVNDSLRFRGTRQTVIRAPNLGEFAGATASIPFSSLVTVPRLAPRYAGDPCVLGTGDAEQCARFGAPPPGSYDSRSAANLRGNYYFGGNPDIRPEKGKTFTIGTVFTPDFIPRLSLTVDYYDINLRDAVGQIQPVDALTSCYISNPTADNPLCAAVSRDPATGFIRDGFPIDRNLARIKQRGFDIGLTYSHDMPFGLPGTGLTWSYQGAIVTHYTIQRNEVLPVVSCKGRYGFACSSDAVSLVAPDYRHRASATWNFEDFLVQFGWQRIGEVKDSALGSNATIKAQNYFDLNASIRPIDKVTVNVGIDNVFKKKPPLPTNYGPFNTYPDTYNVIGRTFGISLTVRQ</sequence>
<evidence type="ECO:0000256" key="8">
    <source>
        <dbReference type="PROSITE-ProRule" id="PRU01360"/>
    </source>
</evidence>
<dbReference type="EMBL" id="NWBU01000016">
    <property type="protein sequence ID" value="PTQ08226.1"/>
    <property type="molecule type" value="Genomic_DNA"/>
</dbReference>
<keyword evidence="13" id="KW-0675">Receptor</keyword>
<name>A0A2T5FUN9_9SPHN</name>
<dbReference type="Pfam" id="PF00593">
    <property type="entry name" value="TonB_dep_Rec_b-barrel"/>
    <property type="match status" value="1"/>
</dbReference>
<dbReference type="Proteomes" id="UP000244162">
    <property type="component" value="Unassembled WGS sequence"/>
</dbReference>
<accession>A0A2T5FUN9</accession>
<keyword evidence="2 8" id="KW-0813">Transport</keyword>
<evidence type="ECO:0000256" key="5">
    <source>
        <dbReference type="ARBA" id="ARBA00023077"/>
    </source>
</evidence>
<dbReference type="InterPro" id="IPR037066">
    <property type="entry name" value="Plug_dom_sf"/>
</dbReference>
<dbReference type="Pfam" id="PF07715">
    <property type="entry name" value="Plug"/>
    <property type="match status" value="1"/>
</dbReference>
<keyword evidence="6 8" id="KW-0472">Membrane</keyword>
<keyword evidence="5 9" id="KW-0798">TonB box</keyword>
<dbReference type="PANTHER" id="PTHR47234:SF2">
    <property type="entry name" value="TONB-DEPENDENT RECEPTOR"/>
    <property type="match status" value="1"/>
</dbReference>
<keyword evidence="7 8" id="KW-0998">Cell outer membrane</keyword>
<keyword evidence="3 8" id="KW-1134">Transmembrane beta strand</keyword>
<evidence type="ECO:0000256" key="9">
    <source>
        <dbReference type="RuleBase" id="RU003357"/>
    </source>
</evidence>
<dbReference type="PANTHER" id="PTHR47234">
    <property type="match status" value="1"/>
</dbReference>
<protein>
    <submittedName>
        <fullName evidence="13">TonB-dependent receptor</fullName>
    </submittedName>
</protein>